<dbReference type="PANTHER" id="PTHR38436:SF1">
    <property type="entry name" value="ESTER CYCLASE"/>
    <property type="match status" value="1"/>
</dbReference>
<proteinExistence type="predicted"/>
<evidence type="ECO:0000313" key="2">
    <source>
        <dbReference type="EMBL" id="TBW41344.1"/>
    </source>
</evidence>
<name>A0A4Q9VYT6_9HYPH</name>
<dbReference type="InterPro" id="IPR032710">
    <property type="entry name" value="NTF2-like_dom_sf"/>
</dbReference>
<gene>
    <name evidence="2" type="ORF">EYW49_01060</name>
</gene>
<accession>A0A4Q9VYT6</accession>
<dbReference type="InterPro" id="IPR037401">
    <property type="entry name" value="SnoaL-like"/>
</dbReference>
<organism evidence="2 3">
    <name type="scientific">Siculibacillus lacustris</name>
    <dbReference type="NCBI Taxonomy" id="1549641"/>
    <lineage>
        <taxon>Bacteria</taxon>
        <taxon>Pseudomonadati</taxon>
        <taxon>Pseudomonadota</taxon>
        <taxon>Alphaproteobacteria</taxon>
        <taxon>Hyphomicrobiales</taxon>
        <taxon>Ancalomicrobiaceae</taxon>
        <taxon>Siculibacillus</taxon>
    </lineage>
</organism>
<dbReference type="SUPFAM" id="SSF54427">
    <property type="entry name" value="NTF2-like"/>
    <property type="match status" value="1"/>
</dbReference>
<sequence>MRADPDLVEAFYAAYNAHDAAAAVALYAEDGRHREQAGGQTRQGAEALATGLTRFFGLMPDAHWDLRERIEAGASVAVVYTLTGHLAFDLGGAPTRGLAIELPGVFVFEIADERIAATTDFWNPADFQRQLKAVAS</sequence>
<reference evidence="2 3" key="1">
    <citation type="submission" date="2019-02" db="EMBL/GenBank/DDBJ databases">
        <title>Siculibacillus lacustris gen. nov., sp. nov., a new rosette-forming bacterium isolated from a freshwater crater lake (Lake St. Ana, Romania).</title>
        <authorList>
            <person name="Felfoldi T."/>
            <person name="Marton Z."/>
            <person name="Szabo A."/>
            <person name="Mentes A."/>
            <person name="Boka K."/>
            <person name="Marialigeti K."/>
            <person name="Mathe I."/>
            <person name="Koncz M."/>
            <person name="Schumann P."/>
            <person name="Toth E."/>
        </authorList>
    </citation>
    <scope>NUCLEOTIDE SEQUENCE [LARGE SCALE GENOMIC DNA]</scope>
    <source>
        <strain evidence="2 3">SA-279</strain>
    </source>
</reference>
<dbReference type="AlphaFoldDB" id="A0A4Q9VYT6"/>
<dbReference type="OrthoDB" id="7857582at2"/>
<dbReference type="InterPro" id="IPR009959">
    <property type="entry name" value="Cyclase_SnoaL-like"/>
</dbReference>
<dbReference type="Proteomes" id="UP000292781">
    <property type="component" value="Unassembled WGS sequence"/>
</dbReference>
<dbReference type="Pfam" id="PF12680">
    <property type="entry name" value="SnoaL_2"/>
    <property type="match status" value="1"/>
</dbReference>
<evidence type="ECO:0000259" key="1">
    <source>
        <dbReference type="Pfam" id="PF12680"/>
    </source>
</evidence>
<dbReference type="GO" id="GO:0030638">
    <property type="term" value="P:polyketide metabolic process"/>
    <property type="evidence" value="ECO:0007669"/>
    <property type="project" value="InterPro"/>
</dbReference>
<dbReference type="EMBL" id="SJFN01000001">
    <property type="protein sequence ID" value="TBW41344.1"/>
    <property type="molecule type" value="Genomic_DNA"/>
</dbReference>
<dbReference type="RefSeq" id="WP_131305021.1">
    <property type="nucleotide sequence ID" value="NZ_SJFN01000001.1"/>
</dbReference>
<evidence type="ECO:0000313" key="3">
    <source>
        <dbReference type="Proteomes" id="UP000292781"/>
    </source>
</evidence>
<feature type="domain" description="SnoaL-like" evidence="1">
    <location>
        <begin position="8"/>
        <end position="117"/>
    </location>
</feature>
<comment type="caution">
    <text evidence="2">The sequence shown here is derived from an EMBL/GenBank/DDBJ whole genome shotgun (WGS) entry which is preliminary data.</text>
</comment>
<dbReference type="Gene3D" id="3.10.450.50">
    <property type="match status" value="1"/>
</dbReference>
<keyword evidence="3" id="KW-1185">Reference proteome</keyword>
<dbReference type="PANTHER" id="PTHR38436">
    <property type="entry name" value="POLYKETIDE CYCLASE SNOAL-LIKE DOMAIN"/>
    <property type="match status" value="1"/>
</dbReference>
<protein>
    <recommendedName>
        <fullName evidence="1">SnoaL-like domain-containing protein</fullName>
    </recommendedName>
</protein>